<accession>A0A7R7ZQR9</accession>
<feature type="compositionally biased region" description="Acidic residues" evidence="1">
    <location>
        <begin position="318"/>
        <end position="335"/>
    </location>
</feature>
<protein>
    <recommendedName>
        <fullName evidence="4">F-box domain-containing protein</fullName>
    </recommendedName>
</protein>
<name>A0A7R7ZQR9_ASPCH</name>
<dbReference type="EMBL" id="AP024421">
    <property type="protein sequence ID" value="BCR91008.1"/>
    <property type="molecule type" value="Genomic_DNA"/>
</dbReference>
<feature type="region of interest" description="Disordered" evidence="1">
    <location>
        <begin position="317"/>
        <end position="350"/>
    </location>
</feature>
<evidence type="ECO:0008006" key="4">
    <source>
        <dbReference type="Google" id="ProtNLM"/>
    </source>
</evidence>
<keyword evidence="3" id="KW-1185">Reference proteome</keyword>
<evidence type="ECO:0000256" key="1">
    <source>
        <dbReference type="SAM" id="MobiDB-lite"/>
    </source>
</evidence>
<reference evidence="2" key="1">
    <citation type="submission" date="2021-01" db="EMBL/GenBank/DDBJ databases">
        <authorList>
            <consortium name="Aspergillus chevalieri M1 genome sequencing consortium"/>
            <person name="Kazuki M."/>
            <person name="Futagami T."/>
        </authorList>
    </citation>
    <scope>NUCLEOTIDE SEQUENCE</scope>
    <source>
        <strain evidence="2">M1</strain>
    </source>
</reference>
<proteinExistence type="predicted"/>
<dbReference type="KEGG" id="ache:ACHE_60894S"/>
<sequence>MPWDPEPVLNVAQYVTISRKWQHSVERFTMADIKKYSTDLDMFCQVFSSPRRRKLLRKLYYEIDLLTYSKNRIFCLERKRERRANNEAFNRGMKELLDNLSSWGTQGIDLTLTASSPMDPHRRSPELDSGLSRERWAFEDKHLNLDNAVSLPRLSCIEALTIPNGRRMLHHSAIGKIISSLPRLERLTLKLNTPKNKRAEMQNEHRIALANALESPSLSNLRTLNIYIEQDIPRNHNFRNQPDDPKYPDGDVLNIAIRRLMERTHLADLSLTGFWLVSPVLFDGKEIFPYLKKVKIEGALITYDGRWHYTGNPATVDADYEGAQDDAEGDDDGDVSDSNSSFNSELEDSLPEGREALLNGDVPNHMWRTQPDPQMFDPLMKTMATALLRMPQLQNFLFSIGWSYLDYHAIIFECLKPGEHPKCFRSPQRTVELNTTRCYVTLMFKARWEVPGDVANIWKEVVGDKGVVAVAPF</sequence>
<dbReference type="Proteomes" id="UP000637239">
    <property type="component" value="Chromosome 6"/>
</dbReference>
<dbReference type="RefSeq" id="XP_043139530.1">
    <property type="nucleotide sequence ID" value="XM_043282118.1"/>
</dbReference>
<evidence type="ECO:0000313" key="2">
    <source>
        <dbReference type="EMBL" id="BCR91008.1"/>
    </source>
</evidence>
<reference evidence="2" key="2">
    <citation type="submission" date="2021-02" db="EMBL/GenBank/DDBJ databases">
        <title>Aspergillus chevalieri M1 genome sequence.</title>
        <authorList>
            <person name="Kadooka C."/>
            <person name="Mori K."/>
            <person name="Futagami T."/>
        </authorList>
    </citation>
    <scope>NUCLEOTIDE SEQUENCE</scope>
    <source>
        <strain evidence="2">M1</strain>
    </source>
</reference>
<dbReference type="GeneID" id="66985366"/>
<dbReference type="AlphaFoldDB" id="A0A7R7ZQR9"/>
<organism evidence="2 3">
    <name type="scientific">Aspergillus chevalieri</name>
    <name type="common">Eurotium chevalieri</name>
    <dbReference type="NCBI Taxonomy" id="182096"/>
    <lineage>
        <taxon>Eukaryota</taxon>
        <taxon>Fungi</taxon>
        <taxon>Dikarya</taxon>
        <taxon>Ascomycota</taxon>
        <taxon>Pezizomycotina</taxon>
        <taxon>Eurotiomycetes</taxon>
        <taxon>Eurotiomycetidae</taxon>
        <taxon>Eurotiales</taxon>
        <taxon>Aspergillaceae</taxon>
        <taxon>Aspergillus</taxon>
        <taxon>Aspergillus subgen. Aspergillus</taxon>
    </lineage>
</organism>
<evidence type="ECO:0000313" key="3">
    <source>
        <dbReference type="Proteomes" id="UP000637239"/>
    </source>
</evidence>
<gene>
    <name evidence="2" type="ORF">ACHE_60894S</name>
</gene>